<dbReference type="EMBL" id="SLVM01000068">
    <property type="protein sequence ID" value="TCM72023.1"/>
    <property type="molecule type" value="Genomic_DNA"/>
</dbReference>
<dbReference type="Pfam" id="PF05069">
    <property type="entry name" value="Phage_tail_S"/>
    <property type="match status" value="1"/>
</dbReference>
<organism evidence="1 2">
    <name type="scientific">Rhodovulum steppense</name>
    <dbReference type="NCBI Taxonomy" id="540251"/>
    <lineage>
        <taxon>Bacteria</taxon>
        <taxon>Pseudomonadati</taxon>
        <taxon>Pseudomonadota</taxon>
        <taxon>Alphaproteobacteria</taxon>
        <taxon>Rhodobacterales</taxon>
        <taxon>Paracoccaceae</taxon>
        <taxon>Rhodovulum</taxon>
    </lineage>
</organism>
<evidence type="ECO:0000313" key="2">
    <source>
        <dbReference type="Proteomes" id="UP000295277"/>
    </source>
</evidence>
<dbReference type="Proteomes" id="UP000295277">
    <property type="component" value="Unassembled WGS sequence"/>
</dbReference>
<dbReference type="InterPro" id="IPR006522">
    <property type="entry name" value="Phage_virion_morphogenesis"/>
</dbReference>
<reference evidence="1 2" key="1">
    <citation type="submission" date="2019-03" db="EMBL/GenBank/DDBJ databases">
        <title>Genomic Encyclopedia of Type Strains, Phase IV (KMG-IV): sequencing the most valuable type-strain genomes for metagenomic binning, comparative biology and taxonomic classification.</title>
        <authorList>
            <person name="Goeker M."/>
        </authorList>
    </citation>
    <scope>NUCLEOTIDE SEQUENCE [LARGE SCALE GENOMIC DNA]</scope>
    <source>
        <strain evidence="1 2">DSM 21153</strain>
    </source>
</reference>
<evidence type="ECO:0000313" key="1">
    <source>
        <dbReference type="EMBL" id="TCM72023.1"/>
    </source>
</evidence>
<dbReference type="OrthoDB" id="2081253at2"/>
<gene>
    <name evidence="1" type="ORF">EV216_1681</name>
</gene>
<sequence>MTGVTMTVTIPARPYLGLSDEDEETIIQIADDWLCS</sequence>
<comment type="caution">
    <text evidence="1">The sequence shown here is derived from an EMBL/GenBank/DDBJ whole genome shotgun (WGS) entry which is preliminary data.</text>
</comment>
<dbReference type="AlphaFoldDB" id="A0A4R1YAH1"/>
<proteinExistence type="predicted"/>
<dbReference type="RefSeq" id="WP_132697271.1">
    <property type="nucleotide sequence ID" value="NZ_SLVM01000068.1"/>
</dbReference>
<accession>A0A4R1YAH1</accession>
<keyword evidence="2" id="KW-1185">Reference proteome</keyword>
<protein>
    <submittedName>
        <fullName evidence="1">Virion morphogenesis family protein</fullName>
    </submittedName>
</protein>
<name>A0A4R1YAH1_9RHOB</name>